<proteinExistence type="predicted"/>
<evidence type="ECO:0000313" key="1">
    <source>
        <dbReference type="EMBL" id="OQR99894.1"/>
    </source>
</evidence>
<evidence type="ECO:0000313" key="2">
    <source>
        <dbReference type="Proteomes" id="UP000243579"/>
    </source>
</evidence>
<dbReference type="EMBL" id="JNBR01000036">
    <property type="protein sequence ID" value="OQR99894.1"/>
    <property type="molecule type" value="Genomic_DNA"/>
</dbReference>
<sequence>MKETEKRRRNREQVRKHRHLNALEKKGLESYVSRLQATLDELVVWRDARQPLSWRNVAHALQIESTTVTNTNSLLQAELRHRELVAQALWRPRPITTTTTWRQASLLGTTPSARQLGLSWLLQHMQHNIPRAFDEAFAWDDIGPSLRLNMTRLRDHGAHIVVHKQRLDPFPMEDVFRFFQHQHDSQTVLERHGDDLQLVQFNYGAATQNIAIQYIVEDHRVLILSRGIEHDDLRPLHALKRTWMDWIVLERHGSGATMVREVYETTSWYSGDNDFVPMTTTSPWYQRAARSLLPAASSDAVFDKYKRIYQQYLDQAYPEVEIAECRQWCRQHH</sequence>
<protein>
    <recommendedName>
        <fullName evidence="3">BZIP domain-containing protein</fullName>
    </recommendedName>
</protein>
<keyword evidence="2" id="KW-1185">Reference proteome</keyword>
<reference evidence="1 2" key="1">
    <citation type="journal article" date="2014" name="Genome Biol. Evol.">
        <title>The secreted proteins of Achlya hypogyna and Thraustotheca clavata identify the ancestral oomycete secretome and reveal gene acquisitions by horizontal gene transfer.</title>
        <authorList>
            <person name="Misner I."/>
            <person name="Blouin N."/>
            <person name="Leonard G."/>
            <person name="Richards T.A."/>
            <person name="Lane C.E."/>
        </authorList>
    </citation>
    <scope>NUCLEOTIDE SEQUENCE [LARGE SCALE GENOMIC DNA]</scope>
    <source>
        <strain evidence="1 2">ATCC 48635</strain>
    </source>
</reference>
<dbReference type="Proteomes" id="UP000243579">
    <property type="component" value="Unassembled WGS sequence"/>
</dbReference>
<dbReference type="OrthoDB" id="74561at2759"/>
<comment type="caution">
    <text evidence="1">The sequence shown here is derived from an EMBL/GenBank/DDBJ whole genome shotgun (WGS) entry which is preliminary data.</text>
</comment>
<dbReference type="AlphaFoldDB" id="A0A1V9ZPH8"/>
<name>A0A1V9ZPH8_ACHHY</name>
<gene>
    <name evidence="1" type="ORF">ACHHYP_03997</name>
</gene>
<organism evidence="1 2">
    <name type="scientific">Achlya hypogyna</name>
    <name type="common">Oomycete</name>
    <name type="synonym">Protoachlya hypogyna</name>
    <dbReference type="NCBI Taxonomy" id="1202772"/>
    <lineage>
        <taxon>Eukaryota</taxon>
        <taxon>Sar</taxon>
        <taxon>Stramenopiles</taxon>
        <taxon>Oomycota</taxon>
        <taxon>Saprolegniomycetes</taxon>
        <taxon>Saprolegniales</taxon>
        <taxon>Achlyaceae</taxon>
        <taxon>Achlya</taxon>
    </lineage>
</organism>
<accession>A0A1V9ZPH8</accession>
<evidence type="ECO:0008006" key="3">
    <source>
        <dbReference type="Google" id="ProtNLM"/>
    </source>
</evidence>